<evidence type="ECO:0000313" key="2">
    <source>
        <dbReference type="Proteomes" id="UP001165960"/>
    </source>
</evidence>
<gene>
    <name evidence="1" type="ORF">DSO57_1010395</name>
</gene>
<dbReference type="Proteomes" id="UP001165960">
    <property type="component" value="Unassembled WGS sequence"/>
</dbReference>
<name>A0ACC2RLM1_9FUNG</name>
<dbReference type="EMBL" id="QTSX02007134">
    <property type="protein sequence ID" value="KAJ9050845.1"/>
    <property type="molecule type" value="Genomic_DNA"/>
</dbReference>
<sequence>MSLRTSPKDWYQSKDGLSPKDAKVYERDACLVIEKIIEEFVAMQTRYNPQPKKWLHLENDIPFQLAPGFNPRHAMLTDELKNHRANIKPASKFAKYLSSCEFHHIRVPHRACRHITHQLSWSRNTKSPKQPSETPPSPVQKNFFTHCSANSLLAIKQTGSVPEYLATWQQALAAFPEAIIERNTMLLTFIINGLKPRYKWVHVGFCTSIDN</sequence>
<keyword evidence="2" id="KW-1185">Reference proteome</keyword>
<proteinExistence type="predicted"/>
<comment type="caution">
    <text evidence="1">The sequence shown here is derived from an EMBL/GenBank/DDBJ whole genome shotgun (WGS) entry which is preliminary data.</text>
</comment>
<evidence type="ECO:0000313" key="1">
    <source>
        <dbReference type="EMBL" id="KAJ9050845.1"/>
    </source>
</evidence>
<organism evidence="1 2">
    <name type="scientific">Entomophthora muscae</name>
    <dbReference type="NCBI Taxonomy" id="34485"/>
    <lineage>
        <taxon>Eukaryota</taxon>
        <taxon>Fungi</taxon>
        <taxon>Fungi incertae sedis</taxon>
        <taxon>Zoopagomycota</taxon>
        <taxon>Entomophthoromycotina</taxon>
        <taxon>Entomophthoromycetes</taxon>
        <taxon>Entomophthorales</taxon>
        <taxon>Entomophthoraceae</taxon>
        <taxon>Entomophthora</taxon>
    </lineage>
</organism>
<protein>
    <submittedName>
        <fullName evidence="1">Uncharacterized protein</fullName>
    </submittedName>
</protein>
<accession>A0ACC2RLM1</accession>
<reference evidence="1" key="1">
    <citation type="submission" date="2022-04" db="EMBL/GenBank/DDBJ databases">
        <title>Genome of the entomopathogenic fungus Entomophthora muscae.</title>
        <authorList>
            <person name="Elya C."/>
            <person name="Lovett B.R."/>
            <person name="Lee E."/>
            <person name="Macias A.M."/>
            <person name="Hajek A.E."/>
            <person name="De Bivort B.L."/>
            <person name="Kasson M.T."/>
            <person name="De Fine Licht H.H."/>
            <person name="Stajich J.E."/>
        </authorList>
    </citation>
    <scope>NUCLEOTIDE SEQUENCE</scope>
    <source>
        <strain evidence="1">Berkeley</strain>
    </source>
</reference>